<dbReference type="GO" id="GO:0005506">
    <property type="term" value="F:iron ion binding"/>
    <property type="evidence" value="ECO:0007669"/>
    <property type="project" value="InterPro"/>
</dbReference>
<evidence type="ECO:0000256" key="4">
    <source>
        <dbReference type="ARBA" id="ARBA00022617"/>
    </source>
</evidence>
<proteinExistence type="inferred from homology"/>
<dbReference type="PANTHER" id="PTHR46300:SF7">
    <property type="entry name" value="P450, PUTATIVE (EUROFUNG)-RELATED"/>
    <property type="match status" value="1"/>
</dbReference>
<keyword evidence="11" id="KW-0732">Signal</keyword>
<organism evidence="12 13">
    <name type="scientific">Dendrothele bispora (strain CBS 962.96)</name>
    <dbReference type="NCBI Taxonomy" id="1314807"/>
    <lineage>
        <taxon>Eukaryota</taxon>
        <taxon>Fungi</taxon>
        <taxon>Dikarya</taxon>
        <taxon>Basidiomycota</taxon>
        <taxon>Agaricomycotina</taxon>
        <taxon>Agaricomycetes</taxon>
        <taxon>Agaricomycetidae</taxon>
        <taxon>Agaricales</taxon>
        <taxon>Agaricales incertae sedis</taxon>
        <taxon>Dendrothele</taxon>
    </lineage>
</organism>
<keyword evidence="4 9" id="KW-0349">Heme</keyword>
<dbReference type="OrthoDB" id="2789670at2759"/>
<evidence type="ECO:0000256" key="2">
    <source>
        <dbReference type="ARBA" id="ARBA00005179"/>
    </source>
</evidence>
<dbReference type="CDD" id="cd11065">
    <property type="entry name" value="CYP64-like"/>
    <property type="match status" value="1"/>
</dbReference>
<keyword evidence="7 9" id="KW-0408">Iron</keyword>
<evidence type="ECO:0000256" key="6">
    <source>
        <dbReference type="ARBA" id="ARBA00023002"/>
    </source>
</evidence>
<dbReference type="EMBL" id="ML179135">
    <property type="protein sequence ID" value="THU98496.1"/>
    <property type="molecule type" value="Genomic_DNA"/>
</dbReference>
<feature type="binding site" description="axial binding residue" evidence="9">
    <location>
        <position position="436"/>
    </location>
    <ligand>
        <name>heme</name>
        <dbReference type="ChEBI" id="CHEBI:30413"/>
    </ligand>
    <ligandPart>
        <name>Fe</name>
        <dbReference type="ChEBI" id="CHEBI:18248"/>
    </ligandPart>
</feature>
<evidence type="ECO:0000256" key="10">
    <source>
        <dbReference type="RuleBase" id="RU000461"/>
    </source>
</evidence>
<feature type="signal peptide" evidence="11">
    <location>
        <begin position="1"/>
        <end position="19"/>
    </location>
</feature>
<dbReference type="AlphaFoldDB" id="A0A4S8M828"/>
<keyword evidence="13" id="KW-1185">Reference proteome</keyword>
<gene>
    <name evidence="12" type="ORF">K435DRAFT_838118</name>
</gene>
<dbReference type="PRINTS" id="PR00385">
    <property type="entry name" value="P450"/>
</dbReference>
<evidence type="ECO:0000256" key="8">
    <source>
        <dbReference type="ARBA" id="ARBA00023033"/>
    </source>
</evidence>
<evidence type="ECO:0000256" key="7">
    <source>
        <dbReference type="ARBA" id="ARBA00023004"/>
    </source>
</evidence>
<dbReference type="PRINTS" id="PR00463">
    <property type="entry name" value="EP450I"/>
</dbReference>
<dbReference type="InterPro" id="IPR050364">
    <property type="entry name" value="Cytochrome_P450_fung"/>
</dbReference>
<dbReference type="InterPro" id="IPR036396">
    <property type="entry name" value="Cyt_P450_sf"/>
</dbReference>
<keyword evidence="5 9" id="KW-0479">Metal-binding</keyword>
<keyword evidence="6 10" id="KW-0560">Oxidoreductase</keyword>
<dbReference type="Proteomes" id="UP000297245">
    <property type="component" value="Unassembled WGS sequence"/>
</dbReference>
<comment type="pathway">
    <text evidence="2">Secondary metabolite biosynthesis.</text>
</comment>
<dbReference type="GO" id="GO:0004497">
    <property type="term" value="F:monooxygenase activity"/>
    <property type="evidence" value="ECO:0007669"/>
    <property type="project" value="UniProtKB-KW"/>
</dbReference>
<accession>A0A4S8M828</accession>
<evidence type="ECO:0000256" key="3">
    <source>
        <dbReference type="ARBA" id="ARBA00010617"/>
    </source>
</evidence>
<dbReference type="PROSITE" id="PS00086">
    <property type="entry name" value="CYTOCHROME_P450"/>
    <property type="match status" value="1"/>
</dbReference>
<evidence type="ECO:0000256" key="11">
    <source>
        <dbReference type="SAM" id="SignalP"/>
    </source>
</evidence>
<dbReference type="InterPro" id="IPR017972">
    <property type="entry name" value="Cyt_P450_CS"/>
</dbReference>
<comment type="similarity">
    <text evidence="3 10">Belongs to the cytochrome P450 family.</text>
</comment>
<protein>
    <submittedName>
        <fullName evidence="12">Cytochrome P450</fullName>
    </submittedName>
</protein>
<evidence type="ECO:0000313" key="13">
    <source>
        <dbReference type="Proteomes" id="UP000297245"/>
    </source>
</evidence>
<reference evidence="12 13" key="1">
    <citation type="journal article" date="2019" name="Nat. Ecol. Evol.">
        <title>Megaphylogeny resolves global patterns of mushroom evolution.</title>
        <authorList>
            <person name="Varga T."/>
            <person name="Krizsan K."/>
            <person name="Foldi C."/>
            <person name="Dima B."/>
            <person name="Sanchez-Garcia M."/>
            <person name="Sanchez-Ramirez S."/>
            <person name="Szollosi G.J."/>
            <person name="Szarkandi J.G."/>
            <person name="Papp V."/>
            <person name="Albert L."/>
            <person name="Andreopoulos W."/>
            <person name="Angelini C."/>
            <person name="Antonin V."/>
            <person name="Barry K.W."/>
            <person name="Bougher N.L."/>
            <person name="Buchanan P."/>
            <person name="Buyck B."/>
            <person name="Bense V."/>
            <person name="Catcheside P."/>
            <person name="Chovatia M."/>
            <person name="Cooper J."/>
            <person name="Damon W."/>
            <person name="Desjardin D."/>
            <person name="Finy P."/>
            <person name="Geml J."/>
            <person name="Haridas S."/>
            <person name="Hughes K."/>
            <person name="Justo A."/>
            <person name="Karasinski D."/>
            <person name="Kautmanova I."/>
            <person name="Kiss B."/>
            <person name="Kocsube S."/>
            <person name="Kotiranta H."/>
            <person name="LaButti K.M."/>
            <person name="Lechner B.E."/>
            <person name="Liimatainen K."/>
            <person name="Lipzen A."/>
            <person name="Lukacs Z."/>
            <person name="Mihaltcheva S."/>
            <person name="Morgado L.N."/>
            <person name="Niskanen T."/>
            <person name="Noordeloos M.E."/>
            <person name="Ohm R.A."/>
            <person name="Ortiz-Santana B."/>
            <person name="Ovrebo C."/>
            <person name="Racz N."/>
            <person name="Riley R."/>
            <person name="Savchenko A."/>
            <person name="Shiryaev A."/>
            <person name="Soop K."/>
            <person name="Spirin V."/>
            <person name="Szebenyi C."/>
            <person name="Tomsovsky M."/>
            <person name="Tulloss R.E."/>
            <person name="Uehling J."/>
            <person name="Grigoriev I.V."/>
            <person name="Vagvolgyi C."/>
            <person name="Papp T."/>
            <person name="Martin F.M."/>
            <person name="Miettinen O."/>
            <person name="Hibbett D.S."/>
            <person name="Nagy L.G."/>
        </authorList>
    </citation>
    <scope>NUCLEOTIDE SEQUENCE [LARGE SCALE GENOMIC DNA]</scope>
    <source>
        <strain evidence="12 13">CBS 962.96</strain>
    </source>
</reference>
<dbReference type="InterPro" id="IPR001128">
    <property type="entry name" value="Cyt_P450"/>
</dbReference>
<dbReference type="Gene3D" id="1.10.630.10">
    <property type="entry name" value="Cytochrome P450"/>
    <property type="match status" value="1"/>
</dbReference>
<dbReference type="PANTHER" id="PTHR46300">
    <property type="entry name" value="P450, PUTATIVE (EUROFUNG)-RELATED-RELATED"/>
    <property type="match status" value="1"/>
</dbReference>
<evidence type="ECO:0000313" key="12">
    <source>
        <dbReference type="EMBL" id="THU98496.1"/>
    </source>
</evidence>
<comment type="cofactor">
    <cofactor evidence="1 9">
        <name>heme</name>
        <dbReference type="ChEBI" id="CHEBI:30413"/>
    </cofactor>
</comment>
<evidence type="ECO:0000256" key="9">
    <source>
        <dbReference type="PIRSR" id="PIRSR602401-1"/>
    </source>
</evidence>
<dbReference type="SUPFAM" id="SSF48264">
    <property type="entry name" value="Cytochrome P450"/>
    <property type="match status" value="1"/>
</dbReference>
<keyword evidence="8 10" id="KW-0503">Monooxygenase</keyword>
<sequence length="513" mass="58125">MISSFLSVCLVCLVGWILDAPRRRRRATLPPGPKAIPIIGNLLQLPRVNPFEIYAKWSKTYGPLLYFHVMGREFVIVNSLKAAMDLFETRSNLYCHKPRMVMAGELVGKEQTSMVFSRYNDRLKECRKITHSWMGKMSIVETYPLQEIGLVRLLEALLDDPERFSDHVRTYAGTVLLRLIYGTRCLPRDDPHIALSEHVCGLTAEAMRPGRWFCDFLPWMANIPEWFPGAGFKQWAKQTRRTTMELIQGPYEVVKKAVIDGTAPKSWLADEMLDESGQIKGGEEAYNLMMASGSLYAAGIDTTVSAIRTFFLMMARNPEIQKKAQDEIDSVVGPNRLPSVSDRPSLPYINAIIKECLRINSIVPILPHSSDTDDVYEGYLIPKGSFVMVNAWKILHDPEIYPEPENFRPERFIPSPGEEMQMDPEELVFGLGRRTCAGLYFAQSWIYLNMTQVLFAFDIGPAKAPDGNLIVPPARFETAGHIRVPAEFKCSVSPRSPEKIELIREVATMVRDD</sequence>
<dbReference type="Pfam" id="PF00067">
    <property type="entry name" value="p450"/>
    <property type="match status" value="1"/>
</dbReference>
<dbReference type="GO" id="GO:0020037">
    <property type="term" value="F:heme binding"/>
    <property type="evidence" value="ECO:0007669"/>
    <property type="project" value="InterPro"/>
</dbReference>
<dbReference type="GO" id="GO:0016705">
    <property type="term" value="F:oxidoreductase activity, acting on paired donors, with incorporation or reduction of molecular oxygen"/>
    <property type="evidence" value="ECO:0007669"/>
    <property type="project" value="InterPro"/>
</dbReference>
<dbReference type="InterPro" id="IPR002401">
    <property type="entry name" value="Cyt_P450_E_grp-I"/>
</dbReference>
<feature type="chain" id="PRO_5020665478" evidence="11">
    <location>
        <begin position="20"/>
        <end position="513"/>
    </location>
</feature>
<evidence type="ECO:0000256" key="5">
    <source>
        <dbReference type="ARBA" id="ARBA00022723"/>
    </source>
</evidence>
<name>A0A4S8M828_DENBC</name>
<evidence type="ECO:0000256" key="1">
    <source>
        <dbReference type="ARBA" id="ARBA00001971"/>
    </source>
</evidence>